<dbReference type="PANTHER" id="PTHR30024">
    <property type="entry name" value="ALIPHATIC SULFONATES-BINDING PROTEIN-RELATED"/>
    <property type="match status" value="1"/>
</dbReference>
<accession>A0ABP4EFE7</accession>
<evidence type="ECO:0000313" key="6">
    <source>
        <dbReference type="EMBL" id="GAA1102357.1"/>
    </source>
</evidence>
<evidence type="ECO:0000256" key="2">
    <source>
        <dbReference type="ARBA" id="ARBA00010742"/>
    </source>
</evidence>
<evidence type="ECO:0000259" key="5">
    <source>
        <dbReference type="Pfam" id="PF09084"/>
    </source>
</evidence>
<dbReference type="InterPro" id="IPR006311">
    <property type="entry name" value="TAT_signal"/>
</dbReference>
<dbReference type="RefSeq" id="WP_344626027.1">
    <property type="nucleotide sequence ID" value="NZ_BAAALD010000056.1"/>
</dbReference>
<dbReference type="PANTHER" id="PTHR30024:SF47">
    <property type="entry name" value="TAURINE-BINDING PERIPLASMIC PROTEIN"/>
    <property type="match status" value="1"/>
</dbReference>
<comment type="similarity">
    <text evidence="2">Belongs to the bacterial solute-binding protein SsuA/TauA family.</text>
</comment>
<dbReference type="Gene3D" id="3.40.190.10">
    <property type="entry name" value="Periplasmic binding protein-like II"/>
    <property type="match status" value="2"/>
</dbReference>
<dbReference type="Pfam" id="PF09084">
    <property type="entry name" value="NMT1"/>
    <property type="match status" value="1"/>
</dbReference>
<dbReference type="EMBL" id="BAAALD010000056">
    <property type="protein sequence ID" value="GAA1102357.1"/>
    <property type="molecule type" value="Genomic_DNA"/>
</dbReference>
<comment type="caution">
    <text evidence="6">The sequence shown here is derived from an EMBL/GenBank/DDBJ whole genome shotgun (WGS) entry which is preliminary data.</text>
</comment>
<organism evidence="6 7">
    <name type="scientific">Kitasatospora arboriphila</name>
    <dbReference type="NCBI Taxonomy" id="258052"/>
    <lineage>
        <taxon>Bacteria</taxon>
        <taxon>Bacillati</taxon>
        <taxon>Actinomycetota</taxon>
        <taxon>Actinomycetes</taxon>
        <taxon>Kitasatosporales</taxon>
        <taxon>Streptomycetaceae</taxon>
        <taxon>Kitasatospora</taxon>
    </lineage>
</organism>
<keyword evidence="3 4" id="KW-0732">Signal</keyword>
<sequence>MPATSRRQFLALAAVGVAAAACGRATASAGSGSETKKLRYQGWAGQVTLPELAEDLGYFGDVKLEWVGNTISGPQDIQSAATGQIDFGGAFNGAVVKLIAAGAPVKAVISYYGVDEAAYNGFYVLQDSPIRSARDLLGKKVGMNTLGAHSEAILDIYLQRNGLSPAEIAKVEPIVVPPVNTDQSVRQKQIEVGVLGGVLRDKALAAGGIRPLFSDYDLLGKFSAGTYVITNRFLKQNPTTARTFVTGVAKAIEWTRTTPREEVIARSVEIVKKRGRNEDTAALKYWKSAGVAETGGRITDDEFKIWIDWLVEHGDIKAGQVKPADLYTNEFNGYPAAAATAASPSPSRS</sequence>
<dbReference type="PROSITE" id="PS51257">
    <property type="entry name" value="PROKAR_LIPOPROTEIN"/>
    <property type="match status" value="1"/>
</dbReference>
<feature type="domain" description="SsuA/THI5-like" evidence="5">
    <location>
        <begin position="52"/>
        <end position="261"/>
    </location>
</feature>
<dbReference type="InterPro" id="IPR015168">
    <property type="entry name" value="SsuA/THI5"/>
</dbReference>
<dbReference type="PROSITE" id="PS51318">
    <property type="entry name" value="TAT"/>
    <property type="match status" value="1"/>
</dbReference>
<protein>
    <submittedName>
        <fullName evidence="6">ABC transporter substrate-binding protein</fullName>
    </submittedName>
</protein>
<name>A0ABP4EFE7_9ACTN</name>
<reference evidence="7" key="1">
    <citation type="journal article" date="2019" name="Int. J. Syst. Evol. Microbiol.">
        <title>The Global Catalogue of Microorganisms (GCM) 10K type strain sequencing project: providing services to taxonomists for standard genome sequencing and annotation.</title>
        <authorList>
            <consortium name="The Broad Institute Genomics Platform"/>
            <consortium name="The Broad Institute Genome Sequencing Center for Infectious Disease"/>
            <person name="Wu L."/>
            <person name="Ma J."/>
        </authorList>
    </citation>
    <scope>NUCLEOTIDE SEQUENCE [LARGE SCALE GENOMIC DNA]</scope>
    <source>
        <strain evidence="7">JCM 13002</strain>
    </source>
</reference>
<keyword evidence="7" id="KW-1185">Reference proteome</keyword>
<feature type="signal peptide" evidence="4">
    <location>
        <begin position="1"/>
        <end position="27"/>
    </location>
</feature>
<dbReference type="SUPFAM" id="SSF53850">
    <property type="entry name" value="Periplasmic binding protein-like II"/>
    <property type="match status" value="1"/>
</dbReference>
<evidence type="ECO:0000313" key="7">
    <source>
        <dbReference type="Proteomes" id="UP001499987"/>
    </source>
</evidence>
<feature type="chain" id="PRO_5045902393" evidence="4">
    <location>
        <begin position="28"/>
        <end position="349"/>
    </location>
</feature>
<dbReference type="Proteomes" id="UP001499987">
    <property type="component" value="Unassembled WGS sequence"/>
</dbReference>
<evidence type="ECO:0000256" key="1">
    <source>
        <dbReference type="ARBA" id="ARBA00004418"/>
    </source>
</evidence>
<evidence type="ECO:0000256" key="4">
    <source>
        <dbReference type="SAM" id="SignalP"/>
    </source>
</evidence>
<evidence type="ECO:0000256" key="3">
    <source>
        <dbReference type="ARBA" id="ARBA00022729"/>
    </source>
</evidence>
<comment type="subcellular location">
    <subcellularLocation>
        <location evidence="1">Periplasm</location>
    </subcellularLocation>
</comment>
<proteinExistence type="inferred from homology"/>
<gene>
    <name evidence="6" type="ORF">GCM10009663_51240</name>
</gene>